<accession>A0A8C6ZG20</accession>
<dbReference type="Ensembl" id="ENSNPET00000015496.1">
    <property type="protein sequence ID" value="ENSNPEP00000015122.1"/>
    <property type="gene ID" value="ENSNPEG00000011287.1"/>
</dbReference>
<evidence type="ECO:0000313" key="2">
    <source>
        <dbReference type="Proteomes" id="UP000694420"/>
    </source>
</evidence>
<protein>
    <submittedName>
        <fullName evidence="1">Uncharacterized protein</fullName>
    </submittedName>
</protein>
<reference evidence="1" key="2">
    <citation type="submission" date="2025-09" db="UniProtKB">
        <authorList>
            <consortium name="Ensembl"/>
        </authorList>
    </citation>
    <scope>IDENTIFICATION</scope>
</reference>
<sequence length="66" mass="7747">MELWQVPLLFSRLSMFPFFDLAHYVASVVALKEQKGGVDWVRAMTCWVTLLLLKTTFFTMNLESCW</sequence>
<organism evidence="1 2">
    <name type="scientific">Nothoprocta perdicaria</name>
    <name type="common">Chilean tinamou</name>
    <name type="synonym">Crypturus perdicarius</name>
    <dbReference type="NCBI Taxonomy" id="30464"/>
    <lineage>
        <taxon>Eukaryota</taxon>
        <taxon>Metazoa</taxon>
        <taxon>Chordata</taxon>
        <taxon>Craniata</taxon>
        <taxon>Vertebrata</taxon>
        <taxon>Euteleostomi</taxon>
        <taxon>Archelosauria</taxon>
        <taxon>Archosauria</taxon>
        <taxon>Dinosauria</taxon>
        <taxon>Saurischia</taxon>
        <taxon>Theropoda</taxon>
        <taxon>Coelurosauria</taxon>
        <taxon>Aves</taxon>
        <taxon>Palaeognathae</taxon>
        <taxon>Tinamiformes</taxon>
        <taxon>Tinamidae</taxon>
        <taxon>Nothoprocta</taxon>
    </lineage>
</organism>
<dbReference type="Proteomes" id="UP000694420">
    <property type="component" value="Unplaced"/>
</dbReference>
<proteinExistence type="predicted"/>
<keyword evidence="2" id="KW-1185">Reference proteome</keyword>
<evidence type="ECO:0000313" key="1">
    <source>
        <dbReference type="Ensembl" id="ENSNPEP00000015122.1"/>
    </source>
</evidence>
<name>A0A8C6ZG20_NOTPE</name>
<reference evidence="1" key="1">
    <citation type="submission" date="2025-08" db="UniProtKB">
        <authorList>
            <consortium name="Ensembl"/>
        </authorList>
    </citation>
    <scope>IDENTIFICATION</scope>
</reference>
<dbReference type="AlphaFoldDB" id="A0A8C6ZG20"/>